<keyword evidence="2" id="KW-1185">Reference proteome</keyword>
<dbReference type="Gene3D" id="3.40.50.300">
    <property type="entry name" value="P-loop containing nucleotide triphosphate hydrolases"/>
    <property type="match status" value="1"/>
</dbReference>
<dbReference type="SUPFAM" id="SSF53795">
    <property type="entry name" value="PEP carboxykinase-like"/>
    <property type="match status" value="1"/>
</dbReference>
<evidence type="ECO:0000313" key="1">
    <source>
        <dbReference type="EMBL" id="MBP0495017.1"/>
    </source>
</evidence>
<organism evidence="1 2">
    <name type="scientific">Roseomonas indoligenes</name>
    <dbReference type="NCBI Taxonomy" id="2820811"/>
    <lineage>
        <taxon>Bacteria</taxon>
        <taxon>Pseudomonadati</taxon>
        <taxon>Pseudomonadota</taxon>
        <taxon>Alphaproteobacteria</taxon>
        <taxon>Acetobacterales</taxon>
        <taxon>Roseomonadaceae</taxon>
        <taxon>Roseomonas</taxon>
    </lineage>
</organism>
<dbReference type="AlphaFoldDB" id="A0A940N1F8"/>
<dbReference type="InterPro" id="IPR027417">
    <property type="entry name" value="P-loop_NTPase"/>
</dbReference>
<comment type="caution">
    <text evidence="1">The sequence shown here is derived from an EMBL/GenBank/DDBJ whole genome shotgun (WGS) entry which is preliminary data.</text>
</comment>
<dbReference type="EMBL" id="JAGIZA010000013">
    <property type="protein sequence ID" value="MBP0495017.1"/>
    <property type="molecule type" value="Genomic_DNA"/>
</dbReference>
<dbReference type="Proteomes" id="UP000677537">
    <property type="component" value="Unassembled WGS sequence"/>
</dbReference>
<gene>
    <name evidence="1" type="ORF">J5Y10_19700</name>
</gene>
<dbReference type="RefSeq" id="WP_209375814.1">
    <property type="nucleotide sequence ID" value="NZ_JAGIZA010000013.1"/>
</dbReference>
<evidence type="ECO:0000313" key="2">
    <source>
        <dbReference type="Proteomes" id="UP000677537"/>
    </source>
</evidence>
<reference evidence="1" key="1">
    <citation type="submission" date="2021-03" db="EMBL/GenBank/DDBJ databases">
        <authorList>
            <person name="So Y."/>
        </authorList>
    </citation>
    <scope>NUCLEOTIDE SEQUENCE</scope>
    <source>
        <strain evidence="1">SG15</strain>
    </source>
</reference>
<sequence>MALAAADRDSRRIASEEDGSLVAATIAAAAEQPAVQARQVAIGSLKLRLHFLTHALAAMFAGAFAAAPEDGAGGESWELTVADGSCGMPPPALVPPDRDGDMLLHADAESYILWMGRHAQALYAVDRRRRRALYWVEDAARVPAWERSRPFLPILQAMLDGTPWIAVHGAAIAWQGRAVLLAGPGRAGKTSLALAGLAAGWRFAGDDFVLVRTDASPEVAALYATARLRDDMLGRFGALEPARREISFDDGERRHELAFNTLPGPLAIGGAPLAAVLLLDRRGAAKPVFAPVTRTALLNALAATTAVATPGHEPARMGKLLNLLAAPLVPRRFDPGRDFAAALAALAEAVA</sequence>
<accession>A0A940N1F8</accession>
<protein>
    <recommendedName>
        <fullName evidence="3">Serine kinase</fullName>
    </recommendedName>
</protein>
<evidence type="ECO:0008006" key="3">
    <source>
        <dbReference type="Google" id="ProtNLM"/>
    </source>
</evidence>
<proteinExistence type="predicted"/>
<name>A0A940N1F8_9PROT</name>